<proteinExistence type="predicted"/>
<evidence type="ECO:0000256" key="1">
    <source>
        <dbReference type="SAM" id="MobiDB-lite"/>
    </source>
</evidence>
<dbReference type="AlphaFoldDB" id="A0A645IUI1"/>
<sequence length="99" mass="10261">MSVGQGGHLQGISVGEGHQQGRLSRVVGRIHPAAPSIHEAGRGGVIRVVFPVMGHAVGKERVDPPVYGAPGGVLEDQVVEGGRGDLPLHLPRVERQGPS</sequence>
<name>A0A645IUI1_9ZZZZ</name>
<gene>
    <name evidence="2" type="ORF">SDC9_202172</name>
</gene>
<accession>A0A645IUI1</accession>
<dbReference type="EMBL" id="VSSQ01122786">
    <property type="protein sequence ID" value="MPN54502.1"/>
    <property type="molecule type" value="Genomic_DNA"/>
</dbReference>
<evidence type="ECO:0000313" key="2">
    <source>
        <dbReference type="EMBL" id="MPN54502.1"/>
    </source>
</evidence>
<protein>
    <submittedName>
        <fullName evidence="2">Uncharacterized protein</fullName>
    </submittedName>
</protein>
<comment type="caution">
    <text evidence="2">The sequence shown here is derived from an EMBL/GenBank/DDBJ whole genome shotgun (WGS) entry which is preliminary data.</text>
</comment>
<feature type="region of interest" description="Disordered" evidence="1">
    <location>
        <begin position="1"/>
        <end position="22"/>
    </location>
</feature>
<reference evidence="2" key="1">
    <citation type="submission" date="2019-08" db="EMBL/GenBank/DDBJ databases">
        <authorList>
            <person name="Kucharzyk K."/>
            <person name="Murdoch R.W."/>
            <person name="Higgins S."/>
            <person name="Loffler F."/>
        </authorList>
    </citation>
    <scope>NUCLEOTIDE SEQUENCE</scope>
</reference>
<organism evidence="2">
    <name type="scientific">bioreactor metagenome</name>
    <dbReference type="NCBI Taxonomy" id="1076179"/>
    <lineage>
        <taxon>unclassified sequences</taxon>
        <taxon>metagenomes</taxon>
        <taxon>ecological metagenomes</taxon>
    </lineage>
</organism>